<dbReference type="AlphaFoldDB" id="A0AAD8AQQ6"/>
<dbReference type="EMBL" id="JASAOG010000315">
    <property type="protein sequence ID" value="KAK0040603.1"/>
    <property type="molecule type" value="Genomic_DNA"/>
</dbReference>
<dbReference type="InterPro" id="IPR013783">
    <property type="entry name" value="Ig-like_fold"/>
</dbReference>
<reference evidence="2" key="2">
    <citation type="submission" date="2023-04" db="EMBL/GenBank/DDBJ databases">
        <authorList>
            <person name="Bu L."/>
            <person name="Lu L."/>
            <person name="Laidemitt M.R."/>
            <person name="Zhang S.M."/>
            <person name="Mutuku M."/>
            <person name="Mkoji G."/>
            <person name="Steinauer M."/>
            <person name="Loker E.S."/>
        </authorList>
    </citation>
    <scope>NUCLEOTIDE SEQUENCE</scope>
    <source>
        <strain evidence="2">KasaAsao</strain>
        <tissue evidence="2">Whole Snail</tissue>
    </source>
</reference>
<gene>
    <name evidence="2" type="ORF">Bpfe_029969</name>
</gene>
<protein>
    <submittedName>
        <fullName evidence="2">Neural cell adhesion molecule 1</fullName>
    </submittedName>
</protein>
<name>A0AAD8AQQ6_BIOPF</name>
<evidence type="ECO:0000313" key="3">
    <source>
        <dbReference type="Proteomes" id="UP001233172"/>
    </source>
</evidence>
<evidence type="ECO:0000313" key="2">
    <source>
        <dbReference type="EMBL" id="KAK0040603.1"/>
    </source>
</evidence>
<sequence length="151" mass="17233">MHIKSFFLVLCFLLWQDIVSSHVSNSAAILENDHIKLMFKIPRDVQEEISVIKLDRGDGLKAQNVLFIFKSDFNTKVDEVYTNRLTVTTLVSERKVEIAIPGVQSRDAGMYQCWDGTGITASLITICSQRLIVVRKSMFYLFVTCLDNPRN</sequence>
<dbReference type="Proteomes" id="UP001233172">
    <property type="component" value="Unassembled WGS sequence"/>
</dbReference>
<accession>A0AAD8AQQ6</accession>
<dbReference type="Gene3D" id="2.60.40.10">
    <property type="entry name" value="Immunoglobulins"/>
    <property type="match status" value="1"/>
</dbReference>
<reference evidence="2" key="1">
    <citation type="journal article" date="2023" name="PLoS Negl. Trop. Dis.">
        <title>A genome sequence for Biomphalaria pfeifferi, the major vector snail for the human-infecting parasite Schistosoma mansoni.</title>
        <authorList>
            <person name="Bu L."/>
            <person name="Lu L."/>
            <person name="Laidemitt M.R."/>
            <person name="Zhang S.M."/>
            <person name="Mutuku M."/>
            <person name="Mkoji G."/>
            <person name="Steinauer M."/>
            <person name="Loker E.S."/>
        </authorList>
    </citation>
    <scope>NUCLEOTIDE SEQUENCE</scope>
    <source>
        <strain evidence="2">KasaAsao</strain>
    </source>
</reference>
<dbReference type="InterPro" id="IPR036179">
    <property type="entry name" value="Ig-like_dom_sf"/>
</dbReference>
<proteinExistence type="predicted"/>
<organism evidence="2 3">
    <name type="scientific">Biomphalaria pfeifferi</name>
    <name type="common">Bloodfluke planorb</name>
    <name type="synonym">Freshwater snail</name>
    <dbReference type="NCBI Taxonomy" id="112525"/>
    <lineage>
        <taxon>Eukaryota</taxon>
        <taxon>Metazoa</taxon>
        <taxon>Spiralia</taxon>
        <taxon>Lophotrochozoa</taxon>
        <taxon>Mollusca</taxon>
        <taxon>Gastropoda</taxon>
        <taxon>Heterobranchia</taxon>
        <taxon>Euthyneura</taxon>
        <taxon>Panpulmonata</taxon>
        <taxon>Hygrophila</taxon>
        <taxon>Lymnaeoidea</taxon>
        <taxon>Planorbidae</taxon>
        <taxon>Biomphalaria</taxon>
    </lineage>
</organism>
<feature type="signal peptide" evidence="1">
    <location>
        <begin position="1"/>
        <end position="21"/>
    </location>
</feature>
<evidence type="ECO:0000256" key="1">
    <source>
        <dbReference type="SAM" id="SignalP"/>
    </source>
</evidence>
<dbReference type="SUPFAM" id="SSF48726">
    <property type="entry name" value="Immunoglobulin"/>
    <property type="match status" value="1"/>
</dbReference>
<comment type="caution">
    <text evidence="2">The sequence shown here is derived from an EMBL/GenBank/DDBJ whole genome shotgun (WGS) entry which is preliminary data.</text>
</comment>
<keyword evidence="3" id="KW-1185">Reference proteome</keyword>
<feature type="chain" id="PRO_5041903391" evidence="1">
    <location>
        <begin position="22"/>
        <end position="151"/>
    </location>
</feature>
<keyword evidence="1" id="KW-0732">Signal</keyword>